<dbReference type="EMBL" id="ML975153">
    <property type="protein sequence ID" value="KAF1814594.1"/>
    <property type="molecule type" value="Genomic_DNA"/>
</dbReference>
<dbReference type="InterPro" id="IPR017665">
    <property type="entry name" value="Guanylate_kinase"/>
</dbReference>
<evidence type="ECO:0000256" key="1">
    <source>
        <dbReference type="ARBA" id="ARBA00005790"/>
    </source>
</evidence>
<keyword evidence="7" id="KW-0067">ATP-binding</keyword>
<dbReference type="NCBIfam" id="TIGR03263">
    <property type="entry name" value="guanyl_kin"/>
    <property type="match status" value="1"/>
</dbReference>
<name>A0A6G1G980_9PEZI</name>
<dbReference type="PANTHER" id="PTHR23117:SF13">
    <property type="entry name" value="GUANYLATE KINASE"/>
    <property type="match status" value="1"/>
</dbReference>
<dbReference type="GO" id="GO:0004385">
    <property type="term" value="F:GMP kinase activity"/>
    <property type="evidence" value="ECO:0007669"/>
    <property type="project" value="UniProtKB-EC"/>
</dbReference>
<reference evidence="13" key="2">
    <citation type="submission" date="2020-04" db="EMBL/GenBank/DDBJ databases">
        <authorList>
            <consortium name="NCBI Genome Project"/>
        </authorList>
    </citation>
    <scope>NUCLEOTIDE SEQUENCE</scope>
    <source>
        <strain evidence="13">CBS 781.70</strain>
    </source>
</reference>
<evidence type="ECO:0000313" key="11">
    <source>
        <dbReference type="EMBL" id="KAF1814594.1"/>
    </source>
</evidence>
<dbReference type="RefSeq" id="XP_033536225.1">
    <property type="nucleotide sequence ID" value="XM_033682775.1"/>
</dbReference>
<evidence type="ECO:0000259" key="10">
    <source>
        <dbReference type="PROSITE" id="PS50052"/>
    </source>
</evidence>
<dbReference type="InterPro" id="IPR008145">
    <property type="entry name" value="GK/Ca_channel_bsu"/>
</dbReference>
<organism evidence="11">
    <name type="scientific">Eremomyces bilateralis CBS 781.70</name>
    <dbReference type="NCBI Taxonomy" id="1392243"/>
    <lineage>
        <taxon>Eukaryota</taxon>
        <taxon>Fungi</taxon>
        <taxon>Dikarya</taxon>
        <taxon>Ascomycota</taxon>
        <taxon>Pezizomycotina</taxon>
        <taxon>Dothideomycetes</taxon>
        <taxon>Dothideomycetes incertae sedis</taxon>
        <taxon>Eremomycetales</taxon>
        <taxon>Eremomycetaceae</taxon>
        <taxon>Eremomyces</taxon>
    </lineage>
</organism>
<dbReference type="InterPro" id="IPR008144">
    <property type="entry name" value="Guanylate_kin-like_dom"/>
</dbReference>
<evidence type="ECO:0000313" key="13">
    <source>
        <dbReference type="RefSeq" id="XP_033536225.1"/>
    </source>
</evidence>
<dbReference type="FunFam" id="3.30.63.10:FF:000002">
    <property type="entry name" value="Guanylate kinase 1"/>
    <property type="match status" value="1"/>
</dbReference>
<dbReference type="CDD" id="cd00071">
    <property type="entry name" value="GMPK"/>
    <property type="match status" value="1"/>
</dbReference>
<evidence type="ECO:0000256" key="5">
    <source>
        <dbReference type="ARBA" id="ARBA00022741"/>
    </source>
</evidence>
<keyword evidence="6 11" id="KW-0418">Kinase</keyword>
<dbReference type="SUPFAM" id="SSF52540">
    <property type="entry name" value="P-loop containing nucleoside triphosphate hydrolases"/>
    <property type="match status" value="1"/>
</dbReference>
<evidence type="ECO:0000256" key="9">
    <source>
        <dbReference type="SAM" id="Coils"/>
    </source>
</evidence>
<gene>
    <name evidence="11 13" type="ORF">P152DRAFT_512923</name>
</gene>
<evidence type="ECO:0000313" key="12">
    <source>
        <dbReference type="Proteomes" id="UP000504638"/>
    </source>
</evidence>
<dbReference type="FunFam" id="3.40.50.300:FF:000776">
    <property type="entry name" value="Guanylate kinase 2"/>
    <property type="match status" value="1"/>
</dbReference>
<evidence type="ECO:0000256" key="7">
    <source>
        <dbReference type="ARBA" id="ARBA00022840"/>
    </source>
</evidence>
<dbReference type="GO" id="GO:0005524">
    <property type="term" value="F:ATP binding"/>
    <property type="evidence" value="ECO:0007669"/>
    <property type="project" value="UniProtKB-KW"/>
</dbReference>
<feature type="coiled-coil region" evidence="9">
    <location>
        <begin position="198"/>
        <end position="225"/>
    </location>
</feature>
<keyword evidence="12" id="KW-1185">Reference proteome</keyword>
<dbReference type="EC" id="2.7.4.8" evidence="2"/>
<dbReference type="AlphaFoldDB" id="A0A6G1G980"/>
<evidence type="ECO:0000256" key="8">
    <source>
        <dbReference type="ARBA" id="ARBA00030128"/>
    </source>
</evidence>
<dbReference type="Gene3D" id="3.40.50.300">
    <property type="entry name" value="P-loop containing nucleotide triphosphate hydrolases"/>
    <property type="match status" value="1"/>
</dbReference>
<comment type="similarity">
    <text evidence="1">Belongs to the guanylate kinase family.</text>
</comment>
<keyword evidence="4" id="KW-0808">Transferase</keyword>
<dbReference type="PROSITE" id="PS50052">
    <property type="entry name" value="GUANYLATE_KINASE_2"/>
    <property type="match status" value="1"/>
</dbReference>
<proteinExistence type="inferred from homology"/>
<accession>A0A6G1G980</accession>
<evidence type="ECO:0000256" key="2">
    <source>
        <dbReference type="ARBA" id="ARBA00012961"/>
    </source>
</evidence>
<reference evidence="11 13" key="1">
    <citation type="submission" date="2020-01" db="EMBL/GenBank/DDBJ databases">
        <authorList>
            <consortium name="DOE Joint Genome Institute"/>
            <person name="Haridas S."/>
            <person name="Albert R."/>
            <person name="Binder M."/>
            <person name="Bloem J."/>
            <person name="Labutti K."/>
            <person name="Salamov A."/>
            <person name="Andreopoulos B."/>
            <person name="Baker S.E."/>
            <person name="Barry K."/>
            <person name="Bills G."/>
            <person name="Bluhm B.H."/>
            <person name="Cannon C."/>
            <person name="Castanera R."/>
            <person name="Culley D.E."/>
            <person name="Daum C."/>
            <person name="Ezra D."/>
            <person name="Gonzalez J.B."/>
            <person name="Henrissat B."/>
            <person name="Kuo A."/>
            <person name="Liang C."/>
            <person name="Lipzen A."/>
            <person name="Lutzoni F."/>
            <person name="Magnuson J."/>
            <person name="Mondo S."/>
            <person name="Nolan M."/>
            <person name="Ohm R."/>
            <person name="Pangilinan J."/>
            <person name="Park H.-J."/>
            <person name="Ramirez L."/>
            <person name="Alfaro M."/>
            <person name="Sun H."/>
            <person name="Tritt A."/>
            <person name="Yoshinaga Y."/>
            <person name="Zwiers L.-H."/>
            <person name="Turgeon B.G."/>
            <person name="Goodwin S.B."/>
            <person name="Spatafora J.W."/>
            <person name="Crous P.W."/>
            <person name="Grigoriev I.V."/>
        </authorList>
    </citation>
    <scope>NUCLEOTIDE SEQUENCE</scope>
    <source>
        <strain evidence="11 13">CBS 781.70</strain>
    </source>
</reference>
<dbReference type="Proteomes" id="UP000504638">
    <property type="component" value="Unplaced"/>
</dbReference>
<evidence type="ECO:0000256" key="4">
    <source>
        <dbReference type="ARBA" id="ARBA00022679"/>
    </source>
</evidence>
<dbReference type="PANTHER" id="PTHR23117">
    <property type="entry name" value="GUANYLATE KINASE-RELATED"/>
    <property type="match status" value="1"/>
</dbReference>
<dbReference type="GO" id="GO:0005829">
    <property type="term" value="C:cytosol"/>
    <property type="evidence" value="ECO:0007669"/>
    <property type="project" value="TreeGrafter"/>
</dbReference>
<dbReference type="GeneID" id="54423345"/>
<protein>
    <recommendedName>
        <fullName evidence="3">Guanylate kinase</fullName>
        <ecNumber evidence="2">2.7.4.8</ecNumber>
    </recommendedName>
    <alternativeName>
        <fullName evidence="8">GMP kinase</fullName>
    </alternativeName>
</protein>
<feature type="domain" description="Guanylate kinase-like" evidence="10">
    <location>
        <begin position="60"/>
        <end position="249"/>
    </location>
</feature>
<dbReference type="OrthoDB" id="6334211at2759"/>
<evidence type="ECO:0000256" key="3">
    <source>
        <dbReference type="ARBA" id="ARBA00016296"/>
    </source>
</evidence>
<dbReference type="Pfam" id="PF00625">
    <property type="entry name" value="Guanylate_kin"/>
    <property type="match status" value="1"/>
</dbReference>
<reference evidence="13" key="3">
    <citation type="submission" date="2025-04" db="UniProtKB">
        <authorList>
            <consortium name="RefSeq"/>
        </authorList>
    </citation>
    <scope>IDENTIFICATION</scope>
    <source>
        <strain evidence="13">CBS 781.70</strain>
    </source>
</reference>
<evidence type="ECO:0000256" key="6">
    <source>
        <dbReference type="ARBA" id="ARBA00022777"/>
    </source>
</evidence>
<sequence>MQRQIFLARSLRFPSSLRFSSPFGGLPLHRSAHLERSLSPFHPWLASPSGKMSADTRMISRLIVLSGPSGVGKSTIKDRLMSEYPDKFEFSVSHTTRAPRRKANVSDALEQDGEDYWFVPMERFDAMVANDEFVEHAVFGRNKYGTSKAAIEKIADAGRVCLLDIEMEGVKQIRNSTLPARFLFVAPPSVEVLEGRLRGRATDDEDSIQRRLDQAKREIEYANSDAVHDKIVVNDDLETAYREVRDFCLQGF</sequence>
<dbReference type="SMART" id="SM00072">
    <property type="entry name" value="GuKc"/>
    <property type="match status" value="1"/>
</dbReference>
<keyword evidence="9" id="KW-0175">Coiled coil</keyword>
<keyword evidence="5" id="KW-0547">Nucleotide-binding</keyword>
<dbReference type="InterPro" id="IPR027417">
    <property type="entry name" value="P-loop_NTPase"/>
</dbReference>
<dbReference type="Gene3D" id="3.30.63.10">
    <property type="entry name" value="Guanylate Kinase phosphate binding domain"/>
    <property type="match status" value="1"/>
</dbReference>